<dbReference type="Gene3D" id="1.10.12.10">
    <property type="entry name" value="Lyase 2-enoyl-coa Hydratase, Chain A, domain 2"/>
    <property type="match status" value="1"/>
</dbReference>
<dbReference type="CDD" id="cd06558">
    <property type="entry name" value="crotonase-like"/>
    <property type="match status" value="1"/>
</dbReference>
<evidence type="ECO:0000256" key="2">
    <source>
        <dbReference type="ARBA" id="ARBA00023239"/>
    </source>
</evidence>
<keyword evidence="2" id="KW-0456">Lyase</keyword>
<dbReference type="NCBIfam" id="NF006013">
    <property type="entry name" value="PRK08150.1"/>
    <property type="match status" value="1"/>
</dbReference>
<dbReference type="InterPro" id="IPR001753">
    <property type="entry name" value="Enoyl-CoA_hydra/iso"/>
</dbReference>
<comment type="similarity">
    <text evidence="1">Belongs to the enoyl-CoA hydratase/isomerase family.</text>
</comment>
<dbReference type="GO" id="GO:0005506">
    <property type="term" value="F:iron ion binding"/>
    <property type="evidence" value="ECO:0007669"/>
    <property type="project" value="InterPro"/>
</dbReference>
<dbReference type="SUPFAM" id="SSF52096">
    <property type="entry name" value="ClpP/crotonase"/>
    <property type="match status" value="1"/>
</dbReference>
<dbReference type="Gene3D" id="3.90.226.10">
    <property type="entry name" value="2-enoyl-CoA Hydratase, Chain A, domain 1"/>
    <property type="match status" value="1"/>
</dbReference>
<evidence type="ECO:0000256" key="1">
    <source>
        <dbReference type="ARBA" id="ARBA00005254"/>
    </source>
</evidence>
<keyword evidence="4" id="KW-1185">Reference proteome</keyword>
<dbReference type="AlphaFoldDB" id="A0AAE4AW12"/>
<dbReference type="PROSITE" id="PS00086">
    <property type="entry name" value="CYTOCHROME_P450"/>
    <property type="match status" value="1"/>
</dbReference>
<comment type="caution">
    <text evidence="3">The sequence shown here is derived from an EMBL/GenBank/DDBJ whole genome shotgun (WGS) entry which is preliminary data.</text>
</comment>
<organism evidence="3 4">
    <name type="scientific">Amorphus orientalis</name>
    <dbReference type="NCBI Taxonomy" id="649198"/>
    <lineage>
        <taxon>Bacteria</taxon>
        <taxon>Pseudomonadati</taxon>
        <taxon>Pseudomonadota</taxon>
        <taxon>Alphaproteobacteria</taxon>
        <taxon>Hyphomicrobiales</taxon>
        <taxon>Amorphaceae</taxon>
        <taxon>Amorphus</taxon>
    </lineage>
</organism>
<dbReference type="EMBL" id="JAUSUL010000004">
    <property type="protein sequence ID" value="MDQ0317279.1"/>
    <property type="molecule type" value="Genomic_DNA"/>
</dbReference>
<accession>A0AAE4AW12</accession>
<dbReference type="Pfam" id="PF00378">
    <property type="entry name" value="ECH_1"/>
    <property type="match status" value="1"/>
</dbReference>
<sequence length="270" mass="28582">MSDTSAATSADPDLVTYELKGDVALVGLNRPDKRNAISDRFIEAIAVAVARAQSEAKAAVIFGHGNHFCAGLDLAEHVQKSPIEGVKGSRRWHAVFAEIEHGTIPWIAALHGAVVGGGLELAASTHIRVADQSAFFALPEGQRGIFVGGGGSVRVARLMGAARMADMMLTGRVVSAETGERWNLASYVVDEGGALDKAVELATVAATNAELSNYAVINALPRIQDMAKEDGLFVESFIASFTTTSPEAEERLKAFLEKRAKRLNVPKGDA</sequence>
<evidence type="ECO:0000313" key="3">
    <source>
        <dbReference type="EMBL" id="MDQ0317279.1"/>
    </source>
</evidence>
<dbReference type="GO" id="GO:0016829">
    <property type="term" value="F:lyase activity"/>
    <property type="evidence" value="ECO:0007669"/>
    <property type="project" value="UniProtKB-KW"/>
</dbReference>
<dbReference type="InterPro" id="IPR014748">
    <property type="entry name" value="Enoyl-CoA_hydra_C"/>
</dbReference>
<gene>
    <name evidence="3" type="ORF">J2S73_003756</name>
</gene>
<dbReference type="RefSeq" id="WP_306887181.1">
    <property type="nucleotide sequence ID" value="NZ_JAUSUL010000004.1"/>
</dbReference>
<dbReference type="Proteomes" id="UP001229244">
    <property type="component" value="Unassembled WGS sequence"/>
</dbReference>
<proteinExistence type="inferred from homology"/>
<dbReference type="InterPro" id="IPR029045">
    <property type="entry name" value="ClpP/crotonase-like_dom_sf"/>
</dbReference>
<dbReference type="PANTHER" id="PTHR11941">
    <property type="entry name" value="ENOYL-COA HYDRATASE-RELATED"/>
    <property type="match status" value="1"/>
</dbReference>
<dbReference type="PANTHER" id="PTHR11941:SF54">
    <property type="entry name" value="ENOYL-COA HYDRATASE, MITOCHONDRIAL"/>
    <property type="match status" value="1"/>
</dbReference>
<reference evidence="3" key="1">
    <citation type="submission" date="2023-07" db="EMBL/GenBank/DDBJ databases">
        <title>Genomic Encyclopedia of Type Strains, Phase IV (KMG-IV): sequencing the most valuable type-strain genomes for metagenomic binning, comparative biology and taxonomic classification.</title>
        <authorList>
            <person name="Goeker M."/>
        </authorList>
    </citation>
    <scope>NUCLEOTIDE SEQUENCE</scope>
    <source>
        <strain evidence="3">DSM 21202</strain>
    </source>
</reference>
<dbReference type="InterPro" id="IPR017972">
    <property type="entry name" value="Cyt_P450_CS"/>
</dbReference>
<evidence type="ECO:0000313" key="4">
    <source>
        <dbReference type="Proteomes" id="UP001229244"/>
    </source>
</evidence>
<dbReference type="GO" id="GO:0006635">
    <property type="term" value="P:fatty acid beta-oxidation"/>
    <property type="evidence" value="ECO:0007669"/>
    <property type="project" value="TreeGrafter"/>
</dbReference>
<protein>
    <submittedName>
        <fullName evidence="3">Enoyl-CoA hydratase/carnithine racemase</fullName>
    </submittedName>
</protein>
<dbReference type="GO" id="GO:0016705">
    <property type="term" value="F:oxidoreductase activity, acting on paired donors, with incorporation or reduction of molecular oxygen"/>
    <property type="evidence" value="ECO:0007669"/>
    <property type="project" value="InterPro"/>
</dbReference>
<name>A0AAE4AW12_9HYPH</name>